<evidence type="ECO:0000256" key="4">
    <source>
        <dbReference type="ARBA" id="ARBA00022679"/>
    </source>
</evidence>
<feature type="transmembrane region" description="Helical" evidence="8">
    <location>
        <begin position="208"/>
        <end position="228"/>
    </location>
</feature>
<evidence type="ECO:0000256" key="6">
    <source>
        <dbReference type="ARBA" id="ARBA00022989"/>
    </source>
</evidence>
<evidence type="ECO:0000256" key="5">
    <source>
        <dbReference type="ARBA" id="ARBA00022692"/>
    </source>
</evidence>
<evidence type="ECO:0000256" key="1">
    <source>
        <dbReference type="ARBA" id="ARBA00004651"/>
    </source>
</evidence>
<feature type="transmembrane region" description="Helical" evidence="8">
    <location>
        <begin position="85"/>
        <end position="105"/>
    </location>
</feature>
<feature type="domain" description="Glycosyltransferase RgtA/B/C/D-like" evidence="9">
    <location>
        <begin position="61"/>
        <end position="222"/>
    </location>
</feature>
<feature type="transmembrane region" description="Helical" evidence="8">
    <location>
        <begin position="6"/>
        <end position="26"/>
    </location>
</feature>
<sequence>MQRNYIHYLFILIVCCFAFFVNNGAVYEDIMESRNLVTAHEMIEYDNWLVPTMNGELRLEKPPLPTWVAAGIEYLQPDNISMQRAAAGIMATLMVFFLYFFASALSGNRMLGLLSAVVLATCFNVIMAGRVATWDIYCHSFMLGAILFFYKGIVSRRTSWGMFIWAGTFLGLSFLGKGPVAFYALLLPFLISYIAVYRPSFKRKGLPIVVMLLVFAAVSFWWYLYLIIFHKDMTMFVWAKESTAWMERNVRPWYYYWQFFAESGIWSLFLLTGLCWPWLKRKVTMKKEYAFAVVWTLVTLVLLSLFPEKKTRYLLPILIPASMVVAHYVVYIFVATKEKKLTAGDRVVFRVNAFLPALIALGMPVAIYFLFYTKGQMGLTLFIIVTLLFLVAAYSIFAGGVRMKSMKVFTGVVLLLILVETLLMPRVANMFNNTEIKSISAVREIEEVNHIPFYYPSDEELRIELVYEAGRRILPWDIENDTTLLDSLPIVLVSGKPAAEILPPGMAERVNLHFIDMYDNNTRPKSDKKRYSPKFVRYVTILEKKAD</sequence>
<dbReference type="Proteomes" id="UP000646484">
    <property type="component" value="Unassembled WGS sequence"/>
</dbReference>
<keyword evidence="4" id="KW-0808">Transferase</keyword>
<dbReference type="RefSeq" id="WP_186974870.1">
    <property type="nucleotide sequence ID" value="NZ_JACOOH010000001.1"/>
</dbReference>
<feature type="transmembrane region" description="Helical" evidence="8">
    <location>
        <begin position="111"/>
        <end position="129"/>
    </location>
</feature>
<name>A0ABR7CWJ5_9BACT</name>
<feature type="transmembrane region" description="Helical" evidence="8">
    <location>
        <begin position="313"/>
        <end position="335"/>
    </location>
</feature>
<feature type="transmembrane region" description="Helical" evidence="8">
    <location>
        <begin position="377"/>
        <end position="397"/>
    </location>
</feature>
<accession>A0ABR7CWJ5</accession>
<feature type="transmembrane region" description="Helical" evidence="8">
    <location>
        <begin position="347"/>
        <end position="371"/>
    </location>
</feature>
<proteinExistence type="predicted"/>
<protein>
    <submittedName>
        <fullName evidence="10">Glycosyltransferase family 39 protein</fullName>
    </submittedName>
</protein>
<feature type="transmembrane region" description="Helical" evidence="8">
    <location>
        <begin position="174"/>
        <end position="196"/>
    </location>
</feature>
<gene>
    <name evidence="10" type="ORF">H8S64_02940</name>
</gene>
<evidence type="ECO:0000313" key="10">
    <source>
        <dbReference type="EMBL" id="MBC5620049.1"/>
    </source>
</evidence>
<keyword evidence="7 8" id="KW-0472">Membrane</keyword>
<feature type="transmembrane region" description="Helical" evidence="8">
    <location>
        <begin position="289"/>
        <end position="307"/>
    </location>
</feature>
<comment type="caution">
    <text evidence="10">The sequence shown here is derived from an EMBL/GenBank/DDBJ whole genome shotgun (WGS) entry which is preliminary data.</text>
</comment>
<keyword evidence="6 8" id="KW-1133">Transmembrane helix</keyword>
<feature type="transmembrane region" description="Helical" evidence="8">
    <location>
        <begin position="409"/>
        <end position="428"/>
    </location>
</feature>
<dbReference type="Pfam" id="PF13231">
    <property type="entry name" value="PMT_2"/>
    <property type="match status" value="1"/>
</dbReference>
<keyword evidence="3" id="KW-0328">Glycosyltransferase</keyword>
<dbReference type="InterPro" id="IPR038731">
    <property type="entry name" value="RgtA/B/C-like"/>
</dbReference>
<keyword evidence="5 8" id="KW-0812">Transmembrane</keyword>
<keyword evidence="11" id="KW-1185">Reference proteome</keyword>
<evidence type="ECO:0000259" key="9">
    <source>
        <dbReference type="Pfam" id="PF13231"/>
    </source>
</evidence>
<dbReference type="InterPro" id="IPR050297">
    <property type="entry name" value="LipidA_mod_glycosyltrf_83"/>
</dbReference>
<evidence type="ECO:0000313" key="11">
    <source>
        <dbReference type="Proteomes" id="UP000646484"/>
    </source>
</evidence>
<reference evidence="10 11" key="1">
    <citation type="submission" date="2020-08" db="EMBL/GenBank/DDBJ databases">
        <title>Genome public.</title>
        <authorList>
            <person name="Liu C."/>
            <person name="Sun Q."/>
        </authorList>
    </citation>
    <scope>NUCLEOTIDE SEQUENCE [LARGE SCALE GENOMIC DNA]</scope>
    <source>
        <strain evidence="10 11">NSJ-56</strain>
    </source>
</reference>
<evidence type="ECO:0000256" key="3">
    <source>
        <dbReference type="ARBA" id="ARBA00022676"/>
    </source>
</evidence>
<evidence type="ECO:0000256" key="8">
    <source>
        <dbReference type="SAM" id="Phobius"/>
    </source>
</evidence>
<comment type="subcellular location">
    <subcellularLocation>
        <location evidence="1">Cell membrane</location>
        <topology evidence="1">Multi-pass membrane protein</topology>
    </subcellularLocation>
</comment>
<dbReference type="PANTHER" id="PTHR33908">
    <property type="entry name" value="MANNOSYLTRANSFERASE YKCB-RELATED"/>
    <property type="match status" value="1"/>
</dbReference>
<keyword evidence="2" id="KW-1003">Cell membrane</keyword>
<dbReference type="EMBL" id="JACOOH010000001">
    <property type="protein sequence ID" value="MBC5620049.1"/>
    <property type="molecule type" value="Genomic_DNA"/>
</dbReference>
<dbReference type="PANTHER" id="PTHR33908:SF3">
    <property type="entry name" value="UNDECAPRENYL PHOSPHATE-ALPHA-4-AMINO-4-DEOXY-L-ARABINOSE ARABINOSYL TRANSFERASE"/>
    <property type="match status" value="1"/>
</dbReference>
<feature type="transmembrane region" description="Helical" evidence="8">
    <location>
        <begin position="255"/>
        <end position="277"/>
    </location>
</feature>
<feature type="transmembrane region" description="Helical" evidence="8">
    <location>
        <begin position="136"/>
        <end position="154"/>
    </location>
</feature>
<organism evidence="10 11">
    <name type="scientific">Butyricimonas hominis</name>
    <dbReference type="NCBI Taxonomy" id="2763032"/>
    <lineage>
        <taxon>Bacteria</taxon>
        <taxon>Pseudomonadati</taxon>
        <taxon>Bacteroidota</taxon>
        <taxon>Bacteroidia</taxon>
        <taxon>Bacteroidales</taxon>
        <taxon>Odoribacteraceae</taxon>
        <taxon>Butyricimonas</taxon>
    </lineage>
</organism>
<evidence type="ECO:0000256" key="2">
    <source>
        <dbReference type="ARBA" id="ARBA00022475"/>
    </source>
</evidence>
<evidence type="ECO:0000256" key="7">
    <source>
        <dbReference type="ARBA" id="ARBA00023136"/>
    </source>
</evidence>